<accession>A0ABM4BKH2</accession>
<evidence type="ECO:0000313" key="6">
    <source>
        <dbReference type="Proteomes" id="UP001652625"/>
    </source>
</evidence>
<keyword evidence="2" id="KW-0449">Lipoprotein</keyword>
<dbReference type="Pfam" id="PF00025">
    <property type="entry name" value="Arf"/>
    <property type="match status" value="1"/>
</dbReference>
<dbReference type="SUPFAM" id="SSF52540">
    <property type="entry name" value="P-loop containing nucleoside triphosphate hydrolases"/>
    <property type="match status" value="1"/>
</dbReference>
<evidence type="ECO:0000256" key="4">
    <source>
        <dbReference type="ARBA" id="ARBA00023134"/>
    </source>
</evidence>
<evidence type="ECO:0000313" key="7">
    <source>
        <dbReference type="RefSeq" id="XP_065649549.1"/>
    </source>
</evidence>
<protein>
    <submittedName>
        <fullName evidence="7">Uncharacterized protein LOC136078218</fullName>
    </submittedName>
</protein>
<keyword evidence="3" id="KW-0547">Nucleotide-binding</keyword>
<dbReference type="InterPro" id="IPR044612">
    <property type="entry name" value="ARL2/3"/>
</dbReference>
<feature type="transmembrane region" description="Helical" evidence="5">
    <location>
        <begin position="15"/>
        <end position="34"/>
    </location>
</feature>
<dbReference type="NCBIfam" id="TIGR00231">
    <property type="entry name" value="small_GTP"/>
    <property type="match status" value="1"/>
</dbReference>
<evidence type="ECO:0000256" key="1">
    <source>
        <dbReference type="ARBA" id="ARBA00010290"/>
    </source>
</evidence>
<evidence type="ECO:0000256" key="3">
    <source>
        <dbReference type="ARBA" id="ARBA00022741"/>
    </source>
</evidence>
<keyword evidence="5" id="KW-0812">Transmembrane</keyword>
<dbReference type="InterPro" id="IPR006689">
    <property type="entry name" value="Small_GTPase_ARF/SAR"/>
</dbReference>
<gene>
    <name evidence="7" type="primary">LOC136078218</name>
</gene>
<sequence length="311" mass="35735">MNWFCCLPCPLQYCFIFGVSFICTTSVAFVYQYYTVYKVKKKKSLVSDGSEKNQNLEVNLENKPNQRGSLEKLPNMAFLSNNKESFCSFFENETGENEFELNTEKDFIPFFTEDKLEYFIKKSVLCPSSKVAVENVDDDFSEQKMVRKIVILGLENSGKSTLLAQLSKKGNHYIEYKPTKGFNVKCISFDNCDLSIWEIGGEEDYRVYWRNFSDTTDMIIFVIDSSERNKFKSAKTFFSEILGNLHETVDLHIVATKVDKNQSASLEELYLALELEKSIWEIHQVSMVTEDATKNIGIAQLQQLCLGNGDK</sequence>
<dbReference type="InterPro" id="IPR027417">
    <property type="entry name" value="P-loop_NTPase"/>
</dbReference>
<keyword evidence="6" id="KW-1185">Reference proteome</keyword>
<dbReference type="GeneID" id="136078218"/>
<keyword evidence="4" id="KW-0342">GTP-binding</keyword>
<dbReference type="PRINTS" id="PR00328">
    <property type="entry name" value="SAR1GTPBP"/>
</dbReference>
<keyword evidence="5" id="KW-0472">Membrane</keyword>
<dbReference type="InterPro" id="IPR005225">
    <property type="entry name" value="Small_GTP-bd"/>
</dbReference>
<keyword evidence="5" id="KW-1133">Transmembrane helix</keyword>
<name>A0ABM4BKH2_HYDVU</name>
<evidence type="ECO:0000256" key="5">
    <source>
        <dbReference type="SAM" id="Phobius"/>
    </source>
</evidence>
<dbReference type="SMART" id="SM00177">
    <property type="entry name" value="ARF"/>
    <property type="match status" value="1"/>
</dbReference>
<evidence type="ECO:0000256" key="2">
    <source>
        <dbReference type="ARBA" id="ARBA00022707"/>
    </source>
</evidence>
<reference evidence="7" key="1">
    <citation type="submission" date="2025-08" db="UniProtKB">
        <authorList>
            <consortium name="RefSeq"/>
        </authorList>
    </citation>
    <scope>IDENTIFICATION</scope>
</reference>
<comment type="similarity">
    <text evidence="1">Belongs to the small GTPase superfamily. Arf family.</text>
</comment>
<dbReference type="Proteomes" id="UP001652625">
    <property type="component" value="Chromosome 03"/>
</dbReference>
<dbReference type="PANTHER" id="PTHR45697">
    <property type="entry name" value="ADP-RIBOSYLATION FACTOR-LIKE PROTEIN 2-RELATED"/>
    <property type="match status" value="1"/>
</dbReference>
<dbReference type="RefSeq" id="XP_065649549.1">
    <property type="nucleotide sequence ID" value="XM_065793477.1"/>
</dbReference>
<dbReference type="Gene3D" id="3.40.50.300">
    <property type="entry name" value="P-loop containing nucleotide triphosphate hydrolases"/>
    <property type="match status" value="1"/>
</dbReference>
<organism evidence="6 7">
    <name type="scientific">Hydra vulgaris</name>
    <name type="common">Hydra</name>
    <name type="synonym">Hydra attenuata</name>
    <dbReference type="NCBI Taxonomy" id="6087"/>
    <lineage>
        <taxon>Eukaryota</taxon>
        <taxon>Metazoa</taxon>
        <taxon>Cnidaria</taxon>
        <taxon>Hydrozoa</taxon>
        <taxon>Hydroidolina</taxon>
        <taxon>Anthoathecata</taxon>
        <taxon>Aplanulata</taxon>
        <taxon>Hydridae</taxon>
        <taxon>Hydra</taxon>
    </lineage>
</organism>
<dbReference type="PROSITE" id="PS51417">
    <property type="entry name" value="ARF"/>
    <property type="match status" value="1"/>
</dbReference>
<keyword evidence="2" id="KW-0519">Myristate</keyword>
<proteinExistence type="inferred from homology"/>